<organism evidence="1 2">
    <name type="scientific">Acaulospora colombiana</name>
    <dbReference type="NCBI Taxonomy" id="27376"/>
    <lineage>
        <taxon>Eukaryota</taxon>
        <taxon>Fungi</taxon>
        <taxon>Fungi incertae sedis</taxon>
        <taxon>Mucoromycota</taxon>
        <taxon>Glomeromycotina</taxon>
        <taxon>Glomeromycetes</taxon>
        <taxon>Diversisporales</taxon>
        <taxon>Acaulosporaceae</taxon>
        <taxon>Acaulospora</taxon>
    </lineage>
</organism>
<keyword evidence="2" id="KW-1185">Reference proteome</keyword>
<gene>
    <name evidence="1" type="ORF">ACOLOM_LOCUS3891</name>
</gene>
<reference evidence="1" key="1">
    <citation type="submission" date="2021-06" db="EMBL/GenBank/DDBJ databases">
        <authorList>
            <person name="Kallberg Y."/>
            <person name="Tangrot J."/>
            <person name="Rosling A."/>
        </authorList>
    </citation>
    <scope>NUCLEOTIDE SEQUENCE</scope>
    <source>
        <strain evidence="1">CL356</strain>
    </source>
</reference>
<protein>
    <submittedName>
        <fullName evidence="1">15939_t:CDS:1</fullName>
    </submittedName>
</protein>
<dbReference type="EMBL" id="CAJVPT010006002">
    <property type="protein sequence ID" value="CAG8526550.1"/>
    <property type="molecule type" value="Genomic_DNA"/>
</dbReference>
<sequence>MVDRTRSSSKGAVLPLIAVSTGKWTRSSPGGTLQETPVKLLRQTRARKESRLEGILNELSVDVMEDIVVNDGAPASSLIPSESLHHLCRKICRPETQSISCYFEFGKALKDRLDGLIEKRFVNARETLNKEVLRNFPAGTSLNFAKRKMEKARKIYDLFSVIGVSKIQRIRSFSADAISSLTKDEIGYIKGKFS</sequence>
<evidence type="ECO:0000313" key="1">
    <source>
        <dbReference type="EMBL" id="CAG8526550.1"/>
    </source>
</evidence>
<comment type="caution">
    <text evidence="1">The sequence shown here is derived from an EMBL/GenBank/DDBJ whole genome shotgun (WGS) entry which is preliminary data.</text>
</comment>
<proteinExistence type="predicted"/>
<accession>A0ACA9LEK8</accession>
<dbReference type="Proteomes" id="UP000789525">
    <property type="component" value="Unassembled WGS sequence"/>
</dbReference>
<evidence type="ECO:0000313" key="2">
    <source>
        <dbReference type="Proteomes" id="UP000789525"/>
    </source>
</evidence>
<name>A0ACA9LEK8_9GLOM</name>